<dbReference type="Proteomes" id="UP000237968">
    <property type="component" value="Unassembled WGS sequence"/>
</dbReference>
<dbReference type="InterPro" id="IPR008999">
    <property type="entry name" value="Actin-crosslinking"/>
</dbReference>
<accession>A0A2S9XQ99</accession>
<dbReference type="AlphaFoldDB" id="A0A2S9XQ99"/>
<evidence type="ECO:0000313" key="2">
    <source>
        <dbReference type="EMBL" id="PRP95038.1"/>
    </source>
</evidence>
<proteinExistence type="predicted"/>
<keyword evidence="3" id="KW-1185">Reference proteome</keyword>
<name>A0A2S9XQ99_9BACT</name>
<organism evidence="2 3">
    <name type="scientific">Enhygromyxa salina</name>
    <dbReference type="NCBI Taxonomy" id="215803"/>
    <lineage>
        <taxon>Bacteria</taxon>
        <taxon>Pseudomonadati</taxon>
        <taxon>Myxococcota</taxon>
        <taxon>Polyangia</taxon>
        <taxon>Nannocystales</taxon>
        <taxon>Nannocystaceae</taxon>
        <taxon>Enhygromyxa</taxon>
    </lineage>
</organism>
<evidence type="ECO:0000313" key="3">
    <source>
        <dbReference type="Proteomes" id="UP000237968"/>
    </source>
</evidence>
<feature type="signal peptide" evidence="1">
    <location>
        <begin position="1"/>
        <end position="30"/>
    </location>
</feature>
<dbReference type="Gene3D" id="2.80.10.50">
    <property type="match status" value="1"/>
</dbReference>
<protein>
    <submittedName>
        <fullName evidence="2">Uncharacterized protein</fullName>
    </submittedName>
</protein>
<feature type="chain" id="PRO_5015605442" evidence="1">
    <location>
        <begin position="31"/>
        <end position="479"/>
    </location>
</feature>
<dbReference type="SUPFAM" id="SSF50405">
    <property type="entry name" value="Actin-crosslinking proteins"/>
    <property type="match status" value="1"/>
</dbReference>
<dbReference type="RefSeq" id="WP_146155911.1">
    <property type="nucleotide sequence ID" value="NZ_PVNK01000174.1"/>
</dbReference>
<reference evidence="2 3" key="1">
    <citation type="submission" date="2018-03" db="EMBL/GenBank/DDBJ databases">
        <title>Draft Genome Sequences of the Obligatory Marine Myxobacteria Enhygromyxa salina SWB005.</title>
        <authorList>
            <person name="Poehlein A."/>
            <person name="Moghaddam J.A."/>
            <person name="Harms H."/>
            <person name="Alanjari M."/>
            <person name="Koenig G.M."/>
            <person name="Daniel R."/>
            <person name="Schaeberle T.F."/>
        </authorList>
    </citation>
    <scope>NUCLEOTIDE SEQUENCE [LARGE SCALE GENOMIC DNA]</scope>
    <source>
        <strain evidence="2 3">SWB005</strain>
    </source>
</reference>
<keyword evidence="1" id="KW-0732">Signal</keyword>
<sequence length="479" mass="52846">MQNSKNHLCSALAVSLCAGALTLTPQTAKATPTVLVSAGQTILKTALKVGLEAALGEFLGTGSDAVSLSEESFAQIEEIMSSVINTYAFNDYQADIETAMQEADNYYCDKDILTGANLEGCIVRLDDAEDAAIAAANGMATIGLQGGASYAFIAAMEVAIYHEHRDVLGLEVDGATYDSLGYETYTDNITDIAVDHAAQLEELKADWDALFECVHSIYYDIDGELKHNAPGDSYFYYFMSEAECQEESAAYMLSIEDTRDDVLGADFDELLDEMMFTSTGMWTTGKTSTELFCDTYDNEEVWLSQSFSVLAARGAMHRVASRRNVRRGREAKTPLYRAYCKFWRQSPRRRGQARRREALHPGLLSYIGGSYFSMGPQPQSSHFEVECGKVGGEQIVRLKNYQGSYLRARNAANDYVIDSIWNTANSNAWTVWLQDDGTWAFRNKKQGRYLTLGTAWDLSAVTQQKSVGSGSKLTVELAP</sequence>
<comment type="caution">
    <text evidence="2">The sequence shown here is derived from an EMBL/GenBank/DDBJ whole genome shotgun (WGS) entry which is preliminary data.</text>
</comment>
<dbReference type="EMBL" id="PVNK01000174">
    <property type="protein sequence ID" value="PRP95038.1"/>
    <property type="molecule type" value="Genomic_DNA"/>
</dbReference>
<evidence type="ECO:0000256" key="1">
    <source>
        <dbReference type="SAM" id="SignalP"/>
    </source>
</evidence>
<gene>
    <name evidence="2" type="ORF">ENSA5_40360</name>
</gene>